<evidence type="ECO:0000256" key="1">
    <source>
        <dbReference type="SAM" id="MobiDB-lite"/>
    </source>
</evidence>
<reference evidence="3 4" key="1">
    <citation type="journal article" date="2011" name="J. Bacteriol.">
        <title>Genome sequence of the verrucomicrobium Opitutus terrae PB90-1, an abundant inhabitant of rice paddy soil ecosystems.</title>
        <authorList>
            <person name="van Passel M.W."/>
            <person name="Kant R."/>
            <person name="Palva A."/>
            <person name="Copeland A."/>
            <person name="Lucas S."/>
            <person name="Lapidus A."/>
            <person name="Glavina del Rio T."/>
            <person name="Pitluck S."/>
            <person name="Goltsman E."/>
            <person name="Clum A."/>
            <person name="Sun H."/>
            <person name="Schmutz J."/>
            <person name="Larimer F.W."/>
            <person name="Land M.L."/>
            <person name="Hauser L."/>
            <person name="Kyrpides N."/>
            <person name="Mikhailova N."/>
            <person name="Richardson P.P."/>
            <person name="Janssen P.H."/>
            <person name="de Vos W.M."/>
            <person name="Smidt H."/>
        </authorList>
    </citation>
    <scope>NUCLEOTIDE SEQUENCE [LARGE SCALE GENOMIC DNA]</scope>
    <source>
        <strain evidence="4">DSM 11246 / JCM 15787 / PB90-1</strain>
    </source>
</reference>
<evidence type="ECO:0008006" key="5">
    <source>
        <dbReference type="Google" id="ProtNLM"/>
    </source>
</evidence>
<organism evidence="3 4">
    <name type="scientific">Opitutus terrae (strain DSM 11246 / JCM 15787 / PB90-1)</name>
    <dbReference type="NCBI Taxonomy" id="452637"/>
    <lineage>
        <taxon>Bacteria</taxon>
        <taxon>Pseudomonadati</taxon>
        <taxon>Verrucomicrobiota</taxon>
        <taxon>Opitutia</taxon>
        <taxon>Opitutales</taxon>
        <taxon>Opitutaceae</taxon>
        <taxon>Opitutus</taxon>
    </lineage>
</organism>
<feature type="chain" id="PRO_5002774357" description="EF-hand domain-containing protein" evidence="2">
    <location>
        <begin position="26"/>
        <end position="94"/>
    </location>
</feature>
<dbReference type="Proteomes" id="UP000007013">
    <property type="component" value="Chromosome"/>
</dbReference>
<proteinExistence type="predicted"/>
<evidence type="ECO:0000256" key="2">
    <source>
        <dbReference type="SAM" id="SignalP"/>
    </source>
</evidence>
<feature type="region of interest" description="Disordered" evidence="1">
    <location>
        <begin position="25"/>
        <end position="94"/>
    </location>
</feature>
<keyword evidence="4" id="KW-1185">Reference proteome</keyword>
<dbReference type="KEGG" id="ote:Oter_2369"/>
<sequence>MKSKLLVTIVVLALAGAIAVPALWAGDDGKGKEATEKPVSSRDMKKYDTNKDGTLSAEEKAVRDADKEKAKAERKAKKEEKKATKEAPKEDKQM</sequence>
<feature type="signal peptide" evidence="2">
    <location>
        <begin position="1"/>
        <end position="25"/>
    </location>
</feature>
<evidence type="ECO:0000313" key="4">
    <source>
        <dbReference type="Proteomes" id="UP000007013"/>
    </source>
</evidence>
<dbReference type="AlphaFoldDB" id="B1ZQN9"/>
<dbReference type="RefSeq" id="WP_012375188.1">
    <property type="nucleotide sequence ID" value="NC_010571.1"/>
</dbReference>
<gene>
    <name evidence="3" type="ordered locus">Oter_2369</name>
</gene>
<dbReference type="EMBL" id="CP001032">
    <property type="protein sequence ID" value="ACB75651.1"/>
    <property type="molecule type" value="Genomic_DNA"/>
</dbReference>
<dbReference type="HOGENOM" id="CLU_2383314_0_0_0"/>
<accession>B1ZQN9</accession>
<keyword evidence="2" id="KW-0732">Signal</keyword>
<feature type="compositionally biased region" description="Basic and acidic residues" evidence="1">
    <location>
        <begin position="27"/>
        <end position="94"/>
    </location>
</feature>
<name>B1ZQN9_OPITP</name>
<evidence type="ECO:0000313" key="3">
    <source>
        <dbReference type="EMBL" id="ACB75651.1"/>
    </source>
</evidence>
<protein>
    <recommendedName>
        <fullName evidence="5">EF-hand domain-containing protein</fullName>
    </recommendedName>
</protein>